<feature type="transmembrane region" description="Helical" evidence="5">
    <location>
        <begin position="101"/>
        <end position="119"/>
    </location>
</feature>
<feature type="transmembrane region" description="Helical" evidence="5">
    <location>
        <begin position="267"/>
        <end position="287"/>
    </location>
</feature>
<evidence type="ECO:0000256" key="2">
    <source>
        <dbReference type="ARBA" id="ARBA00022692"/>
    </source>
</evidence>
<dbReference type="InterPro" id="IPR036259">
    <property type="entry name" value="MFS_trans_sf"/>
</dbReference>
<organism evidence="7 8">
    <name type="scientific">Pandoraea cepalis</name>
    <dbReference type="NCBI Taxonomy" id="2508294"/>
    <lineage>
        <taxon>Bacteria</taxon>
        <taxon>Pseudomonadati</taxon>
        <taxon>Pseudomonadota</taxon>
        <taxon>Betaproteobacteria</taxon>
        <taxon>Burkholderiales</taxon>
        <taxon>Burkholderiaceae</taxon>
        <taxon>Pandoraea</taxon>
    </lineage>
</organism>
<dbReference type="AlphaFoldDB" id="A0A5E4YFM0"/>
<dbReference type="InterPro" id="IPR020846">
    <property type="entry name" value="MFS_dom"/>
</dbReference>
<feature type="transmembrane region" description="Helical" evidence="5">
    <location>
        <begin position="125"/>
        <end position="147"/>
    </location>
</feature>
<reference evidence="7 8" key="1">
    <citation type="submission" date="2019-08" db="EMBL/GenBank/DDBJ databases">
        <authorList>
            <person name="Peeters C."/>
        </authorList>
    </citation>
    <scope>NUCLEOTIDE SEQUENCE [LARGE SCALE GENOMIC DNA]</scope>
    <source>
        <strain evidence="7 8">LMG 31107</strain>
    </source>
</reference>
<dbReference type="Pfam" id="PF07690">
    <property type="entry name" value="MFS_1"/>
    <property type="match status" value="1"/>
</dbReference>
<feature type="transmembrane region" description="Helical" evidence="5">
    <location>
        <begin position="399"/>
        <end position="421"/>
    </location>
</feature>
<name>A0A5E4YFM0_9BURK</name>
<dbReference type="GO" id="GO:0022857">
    <property type="term" value="F:transmembrane transporter activity"/>
    <property type="evidence" value="ECO:0007669"/>
    <property type="project" value="InterPro"/>
</dbReference>
<evidence type="ECO:0000256" key="1">
    <source>
        <dbReference type="ARBA" id="ARBA00004141"/>
    </source>
</evidence>
<evidence type="ECO:0000259" key="6">
    <source>
        <dbReference type="PROSITE" id="PS50850"/>
    </source>
</evidence>
<dbReference type="InterPro" id="IPR011701">
    <property type="entry name" value="MFS"/>
</dbReference>
<evidence type="ECO:0000256" key="3">
    <source>
        <dbReference type="ARBA" id="ARBA00022989"/>
    </source>
</evidence>
<dbReference type="InterPro" id="IPR050382">
    <property type="entry name" value="MFS_Na/Anion_cotransporter"/>
</dbReference>
<gene>
    <name evidence="7" type="ORF">PCE31107_04500</name>
</gene>
<proteinExistence type="predicted"/>
<feature type="transmembrane region" description="Helical" evidence="5">
    <location>
        <begin position="336"/>
        <end position="357"/>
    </location>
</feature>
<dbReference type="Proteomes" id="UP000396788">
    <property type="component" value="Unassembled WGS sequence"/>
</dbReference>
<comment type="subcellular location">
    <subcellularLocation>
        <location evidence="1">Membrane</location>
        <topology evidence="1">Multi-pass membrane protein</topology>
    </subcellularLocation>
</comment>
<keyword evidence="3 5" id="KW-1133">Transmembrane helix</keyword>
<feature type="transmembrane region" description="Helical" evidence="5">
    <location>
        <begin position="302"/>
        <end position="324"/>
    </location>
</feature>
<evidence type="ECO:0000256" key="4">
    <source>
        <dbReference type="ARBA" id="ARBA00023136"/>
    </source>
</evidence>
<dbReference type="Gene3D" id="1.20.1250.20">
    <property type="entry name" value="MFS general substrate transporter like domains"/>
    <property type="match status" value="2"/>
</dbReference>
<feature type="transmembrane region" description="Helical" evidence="5">
    <location>
        <begin position="427"/>
        <end position="448"/>
    </location>
</feature>
<dbReference type="GO" id="GO:0016020">
    <property type="term" value="C:membrane"/>
    <property type="evidence" value="ECO:0007669"/>
    <property type="project" value="UniProtKB-SubCell"/>
</dbReference>
<dbReference type="PROSITE" id="PS50850">
    <property type="entry name" value="MFS"/>
    <property type="match status" value="1"/>
</dbReference>
<feature type="transmembrane region" description="Helical" evidence="5">
    <location>
        <begin position="31"/>
        <end position="48"/>
    </location>
</feature>
<feature type="domain" description="Major facilitator superfamily (MFS) profile" evidence="6">
    <location>
        <begin position="35"/>
        <end position="453"/>
    </location>
</feature>
<sequence length="466" mass="49631">MKGIGRFAGNPTLRRRHASTVGHAAAGATRYRFAVFALIVVIALVNYIDRGAISYSAAQITSEYGFDRAGWGAVLGYFGYGYMFGALFGGALADRLGAKRVWVIAGIAWSAFAIAMIWAGDIGIAVFGGSALTGFATIRVLFGFAEGPAYSIINKTMSAWASPSERGFAVSIGLLSTPLGALLTAPVAVGLLLLTDSWRTMYIVLGAAGFVLIALFARVYTNRPEDNPRVNAAELAQIQAGRPAQNALAAAAASALPWWSFFRSKTLVFNSIGYFAFIYVNFMLLTWTPKYLADEFHFTLSSLWYIGMIPWTGACVTVLLGGRISDWLYRKTGKLVVARSWFAAAALTCTTLCFLLVSQAQSVWTVIALMTLGNALNALPNSVYWAVVIDTAPTRVGTFSGLMHFIANIASVLAPTLAGILSAKYGYSSMFVATAVATAVGVFAMLQVRPGVGPDVGRRDARAASA</sequence>
<keyword evidence="4 5" id="KW-0472">Membrane</keyword>
<evidence type="ECO:0000313" key="7">
    <source>
        <dbReference type="EMBL" id="VVE47569.1"/>
    </source>
</evidence>
<evidence type="ECO:0000313" key="8">
    <source>
        <dbReference type="Proteomes" id="UP000396788"/>
    </source>
</evidence>
<feature type="transmembrane region" description="Helical" evidence="5">
    <location>
        <begin position="363"/>
        <end position="387"/>
    </location>
</feature>
<accession>A0A5E4YFM0</accession>
<protein>
    <submittedName>
        <fullName evidence="7">MFS transporter</fullName>
    </submittedName>
</protein>
<feature type="transmembrane region" description="Helical" evidence="5">
    <location>
        <begin position="68"/>
        <end position="89"/>
    </location>
</feature>
<keyword evidence="2 5" id="KW-0812">Transmembrane</keyword>
<dbReference type="EMBL" id="CABPRY010000018">
    <property type="protein sequence ID" value="VVE47569.1"/>
    <property type="molecule type" value="Genomic_DNA"/>
</dbReference>
<dbReference type="PANTHER" id="PTHR11662">
    <property type="entry name" value="SOLUTE CARRIER FAMILY 17"/>
    <property type="match status" value="1"/>
</dbReference>
<feature type="transmembrane region" description="Helical" evidence="5">
    <location>
        <begin position="200"/>
        <end position="220"/>
    </location>
</feature>
<evidence type="ECO:0000256" key="5">
    <source>
        <dbReference type="SAM" id="Phobius"/>
    </source>
</evidence>
<feature type="transmembrane region" description="Helical" evidence="5">
    <location>
        <begin position="168"/>
        <end position="194"/>
    </location>
</feature>
<dbReference type="SUPFAM" id="SSF103473">
    <property type="entry name" value="MFS general substrate transporter"/>
    <property type="match status" value="1"/>
</dbReference>
<dbReference type="PANTHER" id="PTHR11662:SF399">
    <property type="entry name" value="FI19708P1-RELATED"/>
    <property type="match status" value="1"/>
</dbReference>